<evidence type="ECO:0000313" key="1">
    <source>
        <dbReference type="Proteomes" id="UP000887565"/>
    </source>
</evidence>
<organism evidence="1 2">
    <name type="scientific">Romanomermis culicivorax</name>
    <name type="common">Nematode worm</name>
    <dbReference type="NCBI Taxonomy" id="13658"/>
    <lineage>
        <taxon>Eukaryota</taxon>
        <taxon>Metazoa</taxon>
        <taxon>Ecdysozoa</taxon>
        <taxon>Nematoda</taxon>
        <taxon>Enoplea</taxon>
        <taxon>Dorylaimia</taxon>
        <taxon>Mermithida</taxon>
        <taxon>Mermithoidea</taxon>
        <taxon>Mermithidae</taxon>
        <taxon>Romanomermis</taxon>
    </lineage>
</organism>
<proteinExistence type="predicted"/>
<sequence length="84" mass="9500">MMSREKIQAATITNKTKSVVKHDKTSIRRSSVIGFCDILWLRVDAGQSVKASLDQQRSGVHYLAVFGVQKIHYNFHVTKPITDL</sequence>
<reference evidence="2" key="1">
    <citation type="submission" date="2022-11" db="UniProtKB">
        <authorList>
            <consortium name="WormBaseParasite"/>
        </authorList>
    </citation>
    <scope>IDENTIFICATION</scope>
</reference>
<accession>A0A915J0B3</accession>
<evidence type="ECO:0000313" key="2">
    <source>
        <dbReference type="WBParaSite" id="nRc.2.0.1.t19901-RA"/>
    </source>
</evidence>
<keyword evidence="1" id="KW-1185">Reference proteome</keyword>
<name>A0A915J0B3_ROMCU</name>
<protein>
    <submittedName>
        <fullName evidence="2">Uncharacterized protein</fullName>
    </submittedName>
</protein>
<dbReference type="Proteomes" id="UP000887565">
    <property type="component" value="Unplaced"/>
</dbReference>
<dbReference type="AlphaFoldDB" id="A0A915J0B3"/>
<dbReference type="WBParaSite" id="nRc.2.0.1.t19901-RA">
    <property type="protein sequence ID" value="nRc.2.0.1.t19901-RA"/>
    <property type="gene ID" value="nRc.2.0.1.g19901"/>
</dbReference>